<sequence length="474" mass="52339">MDADTSEGGVVSDNFYRAFEERYYAPRDLIKSIRKQYLPFVEPLAAIYPGGGTFDLGCGRGEWLELMSEQGLTPFGVDLDAGMLQACEERGLPATQGDAVAYLKTLESDSQVLVSAFHVVEHITFEQLQIVVSEALRVLRPGGLLILETPNPENIAVATNNFHLDPTHQKPIPSLLLSFVVEHGGFETVKTLRLQESPALRNTDHAVSLLDVIQGASPDYAVVAQKAADPEIREKFAPAFAAEYGLSLEQLAGRYDVQTNSVRLRMEKAETSVEQLGQQVRMISGQLHMAQEQLQSVEADLDAGQRQVIEDRLKLAEERCRHAEELRQHAENQLGAVEARAQQAEAQARHANEVLHAVLHSTSWRVSKPVRMVGVPLRRLTSAIRERRLMSGIRTRIKGALRLGAAELAKRPALKRAALRLVRMSPALDRRLRAVVAPSANTVVSSPLSQRDLPGSVREVLDELRAAVRASESR</sequence>
<keyword evidence="3" id="KW-0489">Methyltransferase</keyword>
<protein>
    <submittedName>
        <fullName evidence="3">Methyltransferase type 11</fullName>
    </submittedName>
</protein>
<evidence type="ECO:0000256" key="1">
    <source>
        <dbReference type="SAM" id="Coils"/>
    </source>
</evidence>
<evidence type="ECO:0000259" key="2">
    <source>
        <dbReference type="Pfam" id="PF08241"/>
    </source>
</evidence>
<organism evidence="3 4">
    <name type="scientific">Burkholderia latens</name>
    <dbReference type="NCBI Taxonomy" id="488446"/>
    <lineage>
        <taxon>Bacteria</taxon>
        <taxon>Pseudomonadati</taxon>
        <taxon>Pseudomonadota</taxon>
        <taxon>Betaproteobacteria</taxon>
        <taxon>Burkholderiales</taxon>
        <taxon>Burkholderiaceae</taxon>
        <taxon>Burkholderia</taxon>
        <taxon>Burkholderia cepacia complex</taxon>
    </lineage>
</organism>
<dbReference type="GO" id="GO:0008757">
    <property type="term" value="F:S-adenosylmethionine-dependent methyltransferase activity"/>
    <property type="evidence" value="ECO:0007669"/>
    <property type="project" value="InterPro"/>
</dbReference>
<dbReference type="AlphaFoldDB" id="A0A6P2K2K3"/>
<evidence type="ECO:0000313" key="4">
    <source>
        <dbReference type="Proteomes" id="UP000494222"/>
    </source>
</evidence>
<dbReference type="GO" id="GO:0032259">
    <property type="term" value="P:methylation"/>
    <property type="evidence" value="ECO:0007669"/>
    <property type="project" value="UniProtKB-KW"/>
</dbReference>
<dbReference type="Pfam" id="PF08241">
    <property type="entry name" value="Methyltransf_11"/>
    <property type="match status" value="1"/>
</dbReference>
<feature type="coiled-coil region" evidence="1">
    <location>
        <begin position="287"/>
        <end position="354"/>
    </location>
</feature>
<gene>
    <name evidence="3" type="ORF">BLA24064_02183</name>
</gene>
<keyword evidence="3" id="KW-0808">Transferase</keyword>
<dbReference type="InterPro" id="IPR029063">
    <property type="entry name" value="SAM-dependent_MTases_sf"/>
</dbReference>
<dbReference type="Proteomes" id="UP000494222">
    <property type="component" value="Unassembled WGS sequence"/>
</dbReference>
<dbReference type="RefSeq" id="WP_244130433.1">
    <property type="nucleotide sequence ID" value="NZ_CABVPL010000011.1"/>
</dbReference>
<accession>A0A6P2K2K3</accession>
<keyword evidence="1" id="KW-0175">Coiled coil</keyword>
<dbReference type="CDD" id="cd02440">
    <property type="entry name" value="AdoMet_MTases"/>
    <property type="match status" value="1"/>
</dbReference>
<name>A0A6P2K2K3_9BURK</name>
<proteinExistence type="predicted"/>
<dbReference type="SUPFAM" id="SSF57997">
    <property type="entry name" value="Tropomyosin"/>
    <property type="match status" value="1"/>
</dbReference>
<dbReference type="SUPFAM" id="SSF53335">
    <property type="entry name" value="S-adenosyl-L-methionine-dependent methyltransferases"/>
    <property type="match status" value="1"/>
</dbReference>
<feature type="domain" description="Methyltransferase type 11" evidence="2">
    <location>
        <begin position="55"/>
        <end position="147"/>
    </location>
</feature>
<dbReference type="InterPro" id="IPR013216">
    <property type="entry name" value="Methyltransf_11"/>
</dbReference>
<reference evidence="3 4" key="1">
    <citation type="submission" date="2019-09" db="EMBL/GenBank/DDBJ databases">
        <authorList>
            <person name="Depoorter E."/>
        </authorList>
    </citation>
    <scope>NUCLEOTIDE SEQUENCE [LARGE SCALE GENOMIC DNA]</scope>
    <source>
        <strain evidence="3">LMG 24064</strain>
    </source>
</reference>
<dbReference type="Gene3D" id="3.40.50.150">
    <property type="entry name" value="Vaccinia Virus protein VP39"/>
    <property type="match status" value="1"/>
</dbReference>
<evidence type="ECO:0000313" key="3">
    <source>
        <dbReference type="EMBL" id="VWB48253.1"/>
    </source>
</evidence>
<dbReference type="GeneID" id="99789447"/>
<dbReference type="EMBL" id="CABVPL010000011">
    <property type="protein sequence ID" value="VWB48253.1"/>
    <property type="molecule type" value="Genomic_DNA"/>
</dbReference>